<comment type="caution">
    <text evidence="1">The sequence shown here is derived from an EMBL/GenBank/DDBJ whole genome shotgun (WGS) entry which is preliminary data.</text>
</comment>
<dbReference type="RefSeq" id="WP_120328501.1">
    <property type="nucleotide sequence ID" value="NZ_RAQQ01000007.1"/>
</dbReference>
<dbReference type="EMBL" id="RAQQ01000007">
    <property type="protein sequence ID" value="RKF27156.1"/>
    <property type="molecule type" value="Genomic_DNA"/>
</dbReference>
<evidence type="ECO:0000313" key="1">
    <source>
        <dbReference type="EMBL" id="RKF27156.1"/>
    </source>
</evidence>
<dbReference type="Proteomes" id="UP000285744">
    <property type="component" value="Unassembled WGS sequence"/>
</dbReference>
<accession>A0A420F2C3</accession>
<dbReference type="OrthoDB" id="9799092at2"/>
<evidence type="ECO:0000313" key="2">
    <source>
        <dbReference type="Proteomes" id="UP000285744"/>
    </source>
</evidence>
<gene>
    <name evidence="1" type="ORF">D7I43_11800</name>
</gene>
<dbReference type="Gene3D" id="3.40.50.300">
    <property type="entry name" value="P-loop containing nucleotide triphosphate hydrolases"/>
    <property type="match status" value="1"/>
</dbReference>
<reference evidence="1 2" key="1">
    <citation type="journal article" date="2018" name="Int. J. Syst. Evol. Microbiol.">
        <title>Micromonospora globbae sp. nov., an endophytic actinomycete isolated from roots of Globba winitii C. H. Wright.</title>
        <authorList>
            <person name="Kuncharoen N."/>
            <person name="Pittayakhajonwut P."/>
            <person name="Tanasupawat S."/>
        </authorList>
    </citation>
    <scope>NUCLEOTIDE SEQUENCE [LARGE SCALE GENOMIC DNA]</scope>
    <source>
        <strain evidence="1 2">WPS1-2</strain>
    </source>
</reference>
<dbReference type="Pfam" id="PF13671">
    <property type="entry name" value="AAA_33"/>
    <property type="match status" value="1"/>
</dbReference>
<name>A0A420F2C3_9ACTN</name>
<organism evidence="1 2">
    <name type="scientific">Micromonospora globbae</name>
    <dbReference type="NCBI Taxonomy" id="1894969"/>
    <lineage>
        <taxon>Bacteria</taxon>
        <taxon>Bacillati</taxon>
        <taxon>Actinomycetota</taxon>
        <taxon>Actinomycetes</taxon>
        <taxon>Micromonosporales</taxon>
        <taxon>Micromonosporaceae</taxon>
        <taxon>Micromonospora</taxon>
    </lineage>
</organism>
<dbReference type="SUPFAM" id="SSF52540">
    <property type="entry name" value="P-loop containing nucleoside triphosphate hydrolases"/>
    <property type="match status" value="1"/>
</dbReference>
<sequence>MIVWLNGAFGAGKTTVAAELCRALAGARRFDPEWVGFVLRRIRPGLTGDYQDLAAWRTWTVRLAGLAARHARPLVVPMTVLRADYRAEILGGLRNRGMSVRQVVLRVPGPVLRARIDGDRVERAARAWRHRHVERALAELGGLADREADTIEVDNHGRTPDEVAVEIVARLALPTRS</sequence>
<protein>
    <submittedName>
        <fullName evidence="1">ATP/GTP-binding protein</fullName>
    </submittedName>
</protein>
<dbReference type="InterPro" id="IPR027417">
    <property type="entry name" value="P-loop_NTPase"/>
</dbReference>
<proteinExistence type="predicted"/>
<dbReference type="AlphaFoldDB" id="A0A420F2C3"/>